<feature type="compositionally biased region" description="Basic and acidic residues" evidence="1">
    <location>
        <begin position="196"/>
        <end position="205"/>
    </location>
</feature>
<dbReference type="eggNOG" id="ENOG502T4U2">
    <property type="taxonomic scope" value="Eukaryota"/>
</dbReference>
<dbReference type="EMBL" id="KV441392">
    <property type="protein sequence ID" value="OAF59964.1"/>
    <property type="molecule type" value="Genomic_DNA"/>
</dbReference>
<feature type="compositionally biased region" description="Polar residues" evidence="1">
    <location>
        <begin position="240"/>
        <end position="254"/>
    </location>
</feature>
<dbReference type="AlphaFoldDB" id="A0A177AFN6"/>
<feature type="compositionally biased region" description="Low complexity" evidence="1">
    <location>
        <begin position="876"/>
        <end position="887"/>
    </location>
</feature>
<proteinExistence type="predicted"/>
<dbReference type="Pfam" id="PF10407">
    <property type="entry name" value="Cytokin_check_N"/>
    <property type="match status" value="1"/>
</dbReference>
<gene>
    <name evidence="3" type="ORF">VC83_03133</name>
</gene>
<feature type="compositionally biased region" description="Polar residues" evidence="1">
    <location>
        <begin position="618"/>
        <end position="629"/>
    </location>
</feature>
<evidence type="ECO:0000313" key="3">
    <source>
        <dbReference type="EMBL" id="OAF59964.1"/>
    </source>
</evidence>
<feature type="compositionally biased region" description="Polar residues" evidence="1">
    <location>
        <begin position="831"/>
        <end position="863"/>
    </location>
</feature>
<dbReference type="InterPro" id="IPR018844">
    <property type="entry name" value="Dnt1-like_N"/>
</dbReference>
<feature type="region of interest" description="Disordered" evidence="1">
    <location>
        <begin position="111"/>
        <end position="477"/>
    </location>
</feature>
<name>A0A177AFN6_9PEZI</name>
<feature type="compositionally biased region" description="Polar residues" evidence="1">
    <location>
        <begin position="206"/>
        <end position="218"/>
    </location>
</feature>
<feature type="compositionally biased region" description="Polar residues" evidence="1">
    <location>
        <begin position="755"/>
        <end position="767"/>
    </location>
</feature>
<feature type="compositionally biased region" description="Basic and acidic residues" evidence="1">
    <location>
        <begin position="1051"/>
        <end position="1082"/>
    </location>
</feature>
<organism evidence="3">
    <name type="scientific">Pseudogymnoascus destructans</name>
    <dbReference type="NCBI Taxonomy" id="655981"/>
    <lineage>
        <taxon>Eukaryota</taxon>
        <taxon>Fungi</taxon>
        <taxon>Dikarya</taxon>
        <taxon>Ascomycota</taxon>
        <taxon>Pezizomycotina</taxon>
        <taxon>Leotiomycetes</taxon>
        <taxon>Thelebolales</taxon>
        <taxon>Thelebolaceae</taxon>
        <taxon>Pseudogymnoascus</taxon>
    </lineage>
</organism>
<feature type="compositionally biased region" description="Basic and acidic residues" evidence="1">
    <location>
        <begin position="154"/>
        <end position="168"/>
    </location>
</feature>
<feature type="compositionally biased region" description="Polar residues" evidence="1">
    <location>
        <begin position="973"/>
        <end position="992"/>
    </location>
</feature>
<feature type="region of interest" description="Disordered" evidence="1">
    <location>
        <begin position="492"/>
        <end position="777"/>
    </location>
</feature>
<protein>
    <recommendedName>
        <fullName evidence="2">Nucleolar protein Dnt1-like N-terminal domain-containing protein</fullName>
    </recommendedName>
</protein>
<feature type="compositionally biased region" description="Basic and acidic residues" evidence="1">
    <location>
        <begin position="438"/>
        <end position="475"/>
    </location>
</feature>
<feature type="compositionally biased region" description="Polar residues" evidence="1">
    <location>
        <begin position="428"/>
        <end position="437"/>
    </location>
</feature>
<evidence type="ECO:0000256" key="1">
    <source>
        <dbReference type="SAM" id="MobiDB-lite"/>
    </source>
</evidence>
<feature type="compositionally biased region" description="Basic and acidic residues" evidence="1">
    <location>
        <begin position="282"/>
        <end position="297"/>
    </location>
</feature>
<dbReference type="OrthoDB" id="3440036at2759"/>
<dbReference type="Proteomes" id="UP000077154">
    <property type="component" value="Unassembled WGS sequence"/>
</dbReference>
<reference evidence="3" key="1">
    <citation type="submission" date="2016-03" db="EMBL/GenBank/DDBJ databases">
        <title>Updated assembly of Pseudogymnoascus destructans, the fungus causing white-nose syndrome of bats.</title>
        <authorList>
            <person name="Palmer J.M."/>
            <person name="Drees K.P."/>
            <person name="Foster J.T."/>
            <person name="Lindner D.L."/>
        </authorList>
    </citation>
    <scope>NUCLEOTIDE SEQUENCE [LARGE SCALE GENOMIC DNA]</scope>
    <source>
        <strain evidence="3">20631-21</strain>
    </source>
</reference>
<dbReference type="RefSeq" id="XP_024325246.1">
    <property type="nucleotide sequence ID" value="XM_024466782.1"/>
</dbReference>
<feature type="compositionally biased region" description="Basic and acidic residues" evidence="1">
    <location>
        <begin position="497"/>
        <end position="594"/>
    </location>
</feature>
<feature type="compositionally biased region" description="Acidic residues" evidence="1">
    <location>
        <begin position="808"/>
        <end position="819"/>
    </location>
</feature>
<feature type="compositionally biased region" description="Basic and acidic residues" evidence="1">
    <location>
        <begin position="411"/>
        <end position="425"/>
    </location>
</feature>
<feature type="domain" description="Nucleolar protein Dnt1-like N-terminal" evidence="2">
    <location>
        <begin position="50"/>
        <end position="103"/>
    </location>
</feature>
<dbReference type="VEuPathDB" id="FungiDB:GMDG_08053"/>
<feature type="compositionally biased region" description="Polar residues" evidence="1">
    <location>
        <begin position="888"/>
        <end position="906"/>
    </location>
</feature>
<sequence length="1157" mass="123412">MDPPPRPSMDRFRIRVAVFSPEEAHNLEAVPKHTFVIARSQEFPLQDLPLRELRDVAIRRYKDIYPQESLFQIAQSTDAYGADLYLNDRVGDIFADNEVLRVIKGSSIRDSLPPDYVNGRAGTVQPSYPLQRKRSPATSNLGDNSRAGKRQKVYRPDDPLPSRERDPSDSEAEIVPPEDIPIDEVIPDSQVNEIEDGGRHIKQEKPSQTSRPSYNQPSPVLGGDDEEVVISDSQGKETSGRNTTRQTRQSLRNTTEAREDLQIAAKTTPKPNNGAAHRPSNKGRERSDDISDFEEHTSITPAITPSRGISDTYSGFETDIEQPSSFLRQRGGVTPLGKSKKASPISTKPKLVQYRGAATRSKARSSSNNSTPKAIATSAPPITPRSASMANGGPILPGMTPQDDSASADNGDDKSDGGVDAKAEETAQEVSRLTSESAGKKRAAELEQESHRTVQSEKRPEAAMDQARIEREAAKKKSAAIAIATAKIKTAAKRRKADAARKRLAEEERLKENAEKEAEREAEREARAAEAKLKRDHLLTEEARRQTEATEKAEAEEREQAKRREAEVTVKAEAVKREEAANSEKEARDIKDTEVASTRKRSTSAISPGGMLGRAVANFNSKTASTSPGANVVDKPPPPAAARGRQSTSPALTRKRSEDIKPAPILPRHGSSDIRPAPSVEPGSAARRVSCAEPSPSVAGKTSSRATQSPAPIQTPKSVNGIQSSGGSFRQTKLVPTGTGAKSVTPKVPTPSSSQAPTSGQQVKSTPTPTPKTRADITAALLNTINKGSSSAVKEVAASKPNAIAISSDEESSDDESVGELELPPLPPPSSHSVAPSQLVASGDNANDTASNTSRSASVSTNRSQRESRSPVRFVNSSFHSNAAFSSTQSFDGSRRGQQGHSNGSETSDKSTSGDSASEDEASGSELSSTKSKPIIPQSAASKRILPPSSRLSRLRDGSATPTPQNVGARKFSTGSDAETSVQKLLDSQLTEESAASSAPARAQASPELSGRNSSTPVPRPKLTNGNASDRGTPRTSKRPAGMASMPSLKLRAEAALEESQKRAEKARQQGEAKAKALKDAEVPEFAGAESTEESEAESSSNDNSDSDDGDESNLEAGSPDDVEMGGMGTPKAQKPKAKVNFLGLSKKFSKGLAGRR</sequence>
<feature type="compositionally biased region" description="Polar residues" evidence="1">
    <location>
        <begin position="298"/>
        <end position="327"/>
    </location>
</feature>
<feature type="compositionally biased region" description="Acidic residues" evidence="1">
    <location>
        <begin position="1105"/>
        <end position="1124"/>
    </location>
</feature>
<feature type="compositionally biased region" description="Low complexity" evidence="1">
    <location>
        <begin position="994"/>
        <end position="1006"/>
    </location>
</feature>
<evidence type="ECO:0000259" key="2">
    <source>
        <dbReference type="Pfam" id="PF10407"/>
    </source>
</evidence>
<feature type="compositionally biased region" description="Polar residues" evidence="1">
    <location>
        <begin position="700"/>
        <end position="731"/>
    </location>
</feature>
<accession>A0A177AFN6</accession>
<feature type="region of interest" description="Disordered" evidence="1">
    <location>
        <begin position="804"/>
        <end position="1141"/>
    </location>
</feature>
<feature type="compositionally biased region" description="Low complexity" evidence="1">
    <location>
        <begin position="742"/>
        <end position="754"/>
    </location>
</feature>
<dbReference type="GeneID" id="36286210"/>